<dbReference type="Proteomes" id="UP000815325">
    <property type="component" value="Unassembled WGS sequence"/>
</dbReference>
<feature type="transmembrane region" description="Helical" evidence="7">
    <location>
        <begin position="197"/>
        <end position="217"/>
    </location>
</feature>
<dbReference type="InterPro" id="IPR006694">
    <property type="entry name" value="Fatty_acid_hydroxylase"/>
</dbReference>
<keyword evidence="10" id="KW-1185">Reference proteome</keyword>
<dbReference type="EMBL" id="MU070392">
    <property type="protein sequence ID" value="KAF5827951.1"/>
    <property type="molecule type" value="Genomic_DNA"/>
</dbReference>
<evidence type="ECO:0000256" key="1">
    <source>
        <dbReference type="ARBA" id="ARBA00004370"/>
    </source>
</evidence>
<accession>A0ABQ7G027</accession>
<evidence type="ECO:0000256" key="6">
    <source>
        <dbReference type="SAM" id="MobiDB-lite"/>
    </source>
</evidence>
<gene>
    <name evidence="9" type="ORF">DUNSADRAFT_18462</name>
</gene>
<feature type="region of interest" description="Disordered" evidence="6">
    <location>
        <begin position="339"/>
        <end position="382"/>
    </location>
</feature>
<evidence type="ECO:0000259" key="8">
    <source>
        <dbReference type="Pfam" id="PF04116"/>
    </source>
</evidence>
<evidence type="ECO:0000256" key="5">
    <source>
        <dbReference type="ARBA" id="ARBA00023136"/>
    </source>
</evidence>
<dbReference type="PANTHER" id="PTHR11863">
    <property type="entry name" value="STEROL DESATURASE"/>
    <property type="match status" value="1"/>
</dbReference>
<dbReference type="Pfam" id="PF04116">
    <property type="entry name" value="FA_hydroxylase"/>
    <property type="match status" value="1"/>
</dbReference>
<keyword evidence="5 7" id="KW-0472">Membrane</keyword>
<proteinExistence type="inferred from homology"/>
<evidence type="ECO:0000256" key="2">
    <source>
        <dbReference type="ARBA" id="ARBA00009324"/>
    </source>
</evidence>
<comment type="similarity">
    <text evidence="2">Belongs to the sterol desaturase family.</text>
</comment>
<reference evidence="9" key="1">
    <citation type="submission" date="2017-08" db="EMBL/GenBank/DDBJ databases">
        <authorList>
            <person name="Polle J.E."/>
            <person name="Barry K."/>
            <person name="Cushman J."/>
            <person name="Schmutz J."/>
            <person name="Tran D."/>
            <person name="Hathwaick L.T."/>
            <person name="Yim W.C."/>
            <person name="Jenkins J."/>
            <person name="Mckie-Krisberg Z.M."/>
            <person name="Prochnik S."/>
            <person name="Lindquist E."/>
            <person name="Dockter R.B."/>
            <person name="Adam C."/>
            <person name="Molina H."/>
            <person name="Bunkerborg J."/>
            <person name="Jin E."/>
            <person name="Buchheim M."/>
            <person name="Magnuson J."/>
        </authorList>
    </citation>
    <scope>NUCLEOTIDE SEQUENCE</scope>
    <source>
        <strain evidence="9">CCAP 19/18</strain>
    </source>
</reference>
<dbReference type="InterPro" id="IPR050307">
    <property type="entry name" value="Sterol_Desaturase_Related"/>
</dbReference>
<keyword evidence="3 7" id="KW-0812">Transmembrane</keyword>
<protein>
    <submittedName>
        <fullName evidence="9">SC5D, C-5 sterol desaturase</fullName>
    </submittedName>
</protein>
<organism evidence="9 10">
    <name type="scientific">Dunaliella salina</name>
    <name type="common">Green alga</name>
    <name type="synonym">Protococcus salinus</name>
    <dbReference type="NCBI Taxonomy" id="3046"/>
    <lineage>
        <taxon>Eukaryota</taxon>
        <taxon>Viridiplantae</taxon>
        <taxon>Chlorophyta</taxon>
        <taxon>core chlorophytes</taxon>
        <taxon>Chlorophyceae</taxon>
        <taxon>CS clade</taxon>
        <taxon>Chlamydomonadales</taxon>
        <taxon>Dunaliellaceae</taxon>
        <taxon>Dunaliella</taxon>
    </lineage>
</organism>
<name>A0ABQ7G027_DUNSA</name>
<sequence length="382" mass="43699">MGAYDCPRNWRQGWAITLVFAGTYAAALLATYIGIPGGKLNLLVANALAQLPGEWGVAARNLQAWWLSWAPLRDMPQEQRLRLLVEENQWKNDLCLWVLPESLQAAMPHFVQTWVRCFLLCAAVYFAMSALWTYYIYYCFGDKLFEPGTIPAFKDVMEQMRVSSQAMPLYSFLPAFTELTSELGLTASYPRIENLGLPMYCICFFMYMVCVEFGVYWMHRGLHEIKWAYKYLHNEHHKYNKEHTLSPFAGLAFNPLDGMLQAVPYTLTLLFCPMHFLTHEILLFFTGVWTTNIHDNLHAKVYPIMGAGYHTIHHTSYKHNYGHYTVFFDQLYGTMLTPEEEQEEKAARKQQAVSPAGSVSGALDGEEQSLRGLDAAKAVEAH</sequence>
<evidence type="ECO:0000313" key="10">
    <source>
        <dbReference type="Proteomes" id="UP000815325"/>
    </source>
</evidence>
<feature type="transmembrane region" description="Helical" evidence="7">
    <location>
        <begin position="117"/>
        <end position="137"/>
    </location>
</feature>
<evidence type="ECO:0000256" key="7">
    <source>
        <dbReference type="SAM" id="Phobius"/>
    </source>
</evidence>
<keyword evidence="4 7" id="KW-1133">Transmembrane helix</keyword>
<evidence type="ECO:0000256" key="3">
    <source>
        <dbReference type="ARBA" id="ARBA00022692"/>
    </source>
</evidence>
<feature type="domain" description="Fatty acid hydroxylase" evidence="8">
    <location>
        <begin position="205"/>
        <end position="334"/>
    </location>
</feature>
<evidence type="ECO:0000313" key="9">
    <source>
        <dbReference type="EMBL" id="KAF5827951.1"/>
    </source>
</evidence>
<comment type="subcellular location">
    <subcellularLocation>
        <location evidence="1">Membrane</location>
    </subcellularLocation>
</comment>
<evidence type="ECO:0000256" key="4">
    <source>
        <dbReference type="ARBA" id="ARBA00022989"/>
    </source>
</evidence>
<comment type="caution">
    <text evidence="9">The sequence shown here is derived from an EMBL/GenBank/DDBJ whole genome shotgun (WGS) entry which is preliminary data.</text>
</comment>
<feature type="transmembrane region" description="Helical" evidence="7">
    <location>
        <begin position="12"/>
        <end position="35"/>
    </location>
</feature>